<dbReference type="EMBL" id="QZCE01000002">
    <property type="protein sequence ID" value="NEZ67791.1"/>
    <property type="molecule type" value="Genomic_DNA"/>
</dbReference>
<dbReference type="InterPro" id="IPR007527">
    <property type="entry name" value="Znf_SWIM"/>
</dbReference>
<dbReference type="Proteomes" id="UP000473574">
    <property type="component" value="Unassembled WGS sequence"/>
</dbReference>
<dbReference type="GO" id="GO:0008270">
    <property type="term" value="F:zinc ion binding"/>
    <property type="evidence" value="ECO:0007669"/>
    <property type="project" value="UniProtKB-KW"/>
</dbReference>
<sequence>MYLENIQSRDKLTIQSELVKSAVLFLSKDGAGFNGVDTEFGNSLAQILRKRRQLSPAQEYQAWKMCRKYWRQLRKADPEIILPKKWINRYRLEGWQVWNDSKGSGPYTLDLIGDGELSCTCEAYSNGNECGHITLAIAQGLIDSVDDINDESIESTQPIKQVSAPSEPTETNYEMLPGIFANQGQLAALSNLKKFALGESIMYLLTGFSGSGKTTLVQAWLRDLRESGYQGRVVFTAPTNKAANVLQRMVNRWQLDIECLTCAKLLGLKPVIDFETGRQRFKKSYNDESVIQDYDLVVVDETSMVNEELWRYLAEEANMFTRLLFMGDPAQLPPVNEAISQSFLEINESSHLSEVMRYRGSIAAMADDIRQNLGRRGEPFFETQYNEDGSEGLFVLTQESWNDNIIKAFQSEKYLEDPDYCRVLAYTNKRVASINKMVRAAIRGPKAPRFVDGERLIATEHYSVANPFGGSTTVLNTSSEMEVNGTSIGMEGRWKVWFLDITRFDDGISKLIPVLHEDCQKEFERTQKELKQQAQNGERQLWKQWHENRSRFAYVDYAYSHTIHKAQGSTFTNVFVDVTDILSNKRRNLVQMPGEDKKRWVYERNQLLYVAMTRPSHRLFIFE</sequence>
<keyword evidence="1" id="KW-0863">Zinc-finger</keyword>
<feature type="domain" description="SWIM-type" evidence="2">
    <location>
        <begin position="107"/>
        <end position="141"/>
    </location>
</feature>
<dbReference type="SUPFAM" id="SSF52540">
    <property type="entry name" value="P-loop containing nucleoside triphosphate hydrolases"/>
    <property type="match status" value="1"/>
</dbReference>
<evidence type="ECO:0000313" key="4">
    <source>
        <dbReference type="Proteomes" id="UP000473574"/>
    </source>
</evidence>
<gene>
    <name evidence="3" type="ORF">D0962_34400</name>
</gene>
<proteinExistence type="predicted"/>
<dbReference type="Pfam" id="PF13604">
    <property type="entry name" value="AAA_30"/>
    <property type="match status" value="1"/>
</dbReference>
<evidence type="ECO:0000259" key="2">
    <source>
        <dbReference type="PROSITE" id="PS50966"/>
    </source>
</evidence>
<dbReference type="InterPro" id="IPR050534">
    <property type="entry name" value="Coronavir_polyprotein_1ab"/>
</dbReference>
<dbReference type="AlphaFoldDB" id="A0A6M0SIJ7"/>
<comment type="caution">
    <text evidence="3">The sequence shown here is derived from an EMBL/GenBank/DDBJ whole genome shotgun (WGS) entry which is preliminary data.</text>
</comment>
<dbReference type="PANTHER" id="PTHR43788">
    <property type="entry name" value="DNA2/NAM7 HELICASE FAMILY MEMBER"/>
    <property type="match status" value="1"/>
</dbReference>
<evidence type="ECO:0000256" key="1">
    <source>
        <dbReference type="PROSITE-ProRule" id="PRU00325"/>
    </source>
</evidence>
<evidence type="ECO:0000313" key="3">
    <source>
        <dbReference type="EMBL" id="NEZ67791.1"/>
    </source>
</evidence>
<name>A0A6M0SIJ7_9CYAN</name>
<accession>A0A6M0SIJ7</accession>
<dbReference type="InterPro" id="IPR027417">
    <property type="entry name" value="P-loop_NTPase"/>
</dbReference>
<reference evidence="3 4" key="1">
    <citation type="journal article" date="2020" name="Microb. Ecol.">
        <title>Ecogenomics of the Marine Benthic Filamentous Cyanobacterium Adonisia.</title>
        <authorList>
            <person name="Walter J.M."/>
            <person name="Coutinho F.H."/>
            <person name="Leomil L."/>
            <person name="Hargreaves P.I."/>
            <person name="Campeao M.E."/>
            <person name="Vieira V.V."/>
            <person name="Silva B.S."/>
            <person name="Fistarol G.O."/>
            <person name="Salomon P.S."/>
            <person name="Sawabe T."/>
            <person name="Mino S."/>
            <person name="Hosokawa M."/>
            <person name="Miyashita H."/>
            <person name="Maruyama F."/>
            <person name="van Verk M.C."/>
            <person name="Dutilh B.E."/>
            <person name="Thompson C.C."/>
            <person name="Thompson F.L."/>
        </authorList>
    </citation>
    <scope>NUCLEOTIDE SEQUENCE [LARGE SCALE GENOMIC DNA]</scope>
    <source>
        <strain evidence="3 4">CCMR0082</strain>
    </source>
</reference>
<keyword evidence="1" id="KW-0862">Zinc</keyword>
<keyword evidence="1" id="KW-0479">Metal-binding</keyword>
<dbReference type="PROSITE" id="PS50966">
    <property type="entry name" value="ZF_SWIM"/>
    <property type="match status" value="1"/>
</dbReference>
<dbReference type="CDD" id="cd18809">
    <property type="entry name" value="SF1_C_RecD"/>
    <property type="match status" value="1"/>
</dbReference>
<organism evidence="3 4">
    <name type="scientific">Adonisia turfae CCMR0082</name>
    <dbReference type="NCBI Taxonomy" id="2304604"/>
    <lineage>
        <taxon>Bacteria</taxon>
        <taxon>Bacillati</taxon>
        <taxon>Cyanobacteriota</taxon>
        <taxon>Adonisia</taxon>
        <taxon>Adonisia turfae</taxon>
    </lineage>
</organism>
<protein>
    <recommendedName>
        <fullName evidence="2">SWIM-type domain-containing protein</fullName>
    </recommendedName>
</protein>
<dbReference type="RefSeq" id="WP_163671078.1">
    <property type="nucleotide sequence ID" value="NZ_QZCE01000002.1"/>
</dbReference>
<dbReference type="Gene3D" id="3.40.50.300">
    <property type="entry name" value="P-loop containing nucleotide triphosphate hydrolases"/>
    <property type="match status" value="3"/>
</dbReference>